<feature type="transmembrane region" description="Helical" evidence="11">
    <location>
        <begin position="1183"/>
        <end position="1209"/>
    </location>
</feature>
<dbReference type="InterPro" id="IPR013216">
    <property type="entry name" value="Methyltransf_11"/>
</dbReference>
<dbReference type="GO" id="GO:0003977">
    <property type="term" value="F:UDP-N-acetylglucosamine diphosphorylase activity"/>
    <property type="evidence" value="ECO:0007669"/>
    <property type="project" value="UniProtKB-EC"/>
</dbReference>
<dbReference type="InterPro" id="IPR029063">
    <property type="entry name" value="SAM-dependent_MTases_sf"/>
</dbReference>
<dbReference type="Gene3D" id="3.40.30.10">
    <property type="entry name" value="Glutaredoxin"/>
    <property type="match status" value="1"/>
</dbReference>
<evidence type="ECO:0000259" key="12">
    <source>
        <dbReference type="PROSITE" id="PS51352"/>
    </source>
</evidence>
<dbReference type="SUPFAM" id="SSF53448">
    <property type="entry name" value="Nucleotide-diphospho-sugar transferases"/>
    <property type="match status" value="1"/>
</dbReference>
<dbReference type="Pfam" id="PF08510">
    <property type="entry name" value="PIG-P"/>
    <property type="match status" value="1"/>
</dbReference>
<keyword evidence="7" id="KW-0548">Nucleotidyltransferase</keyword>
<comment type="catalytic activity">
    <reaction evidence="10">
        <text>N-acetyl-alpha-D-glucosamine 1-phosphate + UTP + H(+) = UDP-N-acetyl-alpha-D-glucosamine + diphosphate</text>
        <dbReference type="Rhea" id="RHEA:13509"/>
        <dbReference type="ChEBI" id="CHEBI:15378"/>
        <dbReference type="ChEBI" id="CHEBI:33019"/>
        <dbReference type="ChEBI" id="CHEBI:46398"/>
        <dbReference type="ChEBI" id="CHEBI:57705"/>
        <dbReference type="ChEBI" id="CHEBI:57776"/>
        <dbReference type="EC" id="2.7.7.23"/>
    </reaction>
</comment>
<dbReference type="SUPFAM" id="SSF52833">
    <property type="entry name" value="Thioredoxin-like"/>
    <property type="match status" value="1"/>
</dbReference>
<dbReference type="InterPro" id="IPR029044">
    <property type="entry name" value="Nucleotide-diphossugar_trans"/>
</dbReference>
<evidence type="ECO:0000256" key="2">
    <source>
        <dbReference type="ARBA" id="ARBA00005208"/>
    </source>
</evidence>
<dbReference type="PANTHER" id="PTHR11952">
    <property type="entry name" value="UDP- GLUCOSE PYROPHOSPHORYLASE"/>
    <property type="match status" value="1"/>
</dbReference>
<dbReference type="Pfam" id="PF01564">
    <property type="entry name" value="Spermine_synth"/>
    <property type="match status" value="1"/>
</dbReference>
<dbReference type="PANTHER" id="PTHR11952:SF2">
    <property type="entry name" value="LD24639P"/>
    <property type="match status" value="1"/>
</dbReference>
<reference evidence="13 14" key="1">
    <citation type="journal article" date="2014" name="Nat. Genet.">
        <title>Genome and transcriptome of the porcine whipworm Trichuris suis.</title>
        <authorList>
            <person name="Jex A.R."/>
            <person name="Nejsum P."/>
            <person name="Schwarz E.M."/>
            <person name="Hu L."/>
            <person name="Young N.D."/>
            <person name="Hall R.S."/>
            <person name="Korhonen P.K."/>
            <person name="Liao S."/>
            <person name="Thamsborg S."/>
            <person name="Xia J."/>
            <person name="Xu P."/>
            <person name="Wang S."/>
            <person name="Scheerlinck J.P."/>
            <person name="Hofmann A."/>
            <person name="Sternberg P.W."/>
            <person name="Wang J."/>
            <person name="Gasser R.B."/>
        </authorList>
    </citation>
    <scope>NUCLEOTIDE SEQUENCE [LARGE SCALE GENOMIC DNA]</scope>
    <source>
        <strain evidence="13">DCEP-RM93M</strain>
    </source>
</reference>
<dbReference type="Pfam" id="PF08241">
    <property type="entry name" value="Methyltransf_11"/>
    <property type="match status" value="1"/>
</dbReference>
<dbReference type="EMBL" id="KL363226">
    <property type="protein sequence ID" value="KFD52558.1"/>
    <property type="molecule type" value="Genomic_DNA"/>
</dbReference>
<dbReference type="GO" id="GO:0016020">
    <property type="term" value="C:membrane"/>
    <property type="evidence" value="ECO:0007669"/>
    <property type="project" value="UniProtKB-SubCell"/>
</dbReference>
<dbReference type="Gene3D" id="3.90.550.10">
    <property type="entry name" value="Spore Coat Polysaccharide Biosynthesis Protein SpsA, Chain A"/>
    <property type="match status" value="1"/>
</dbReference>
<dbReference type="Proteomes" id="UP000030764">
    <property type="component" value="Unassembled WGS sequence"/>
</dbReference>
<evidence type="ECO:0000313" key="14">
    <source>
        <dbReference type="Proteomes" id="UP000030764"/>
    </source>
</evidence>
<organism evidence="13 14">
    <name type="scientific">Trichuris suis</name>
    <name type="common">pig whipworm</name>
    <dbReference type="NCBI Taxonomy" id="68888"/>
    <lineage>
        <taxon>Eukaryota</taxon>
        <taxon>Metazoa</taxon>
        <taxon>Ecdysozoa</taxon>
        <taxon>Nematoda</taxon>
        <taxon>Enoplea</taxon>
        <taxon>Dorylaimia</taxon>
        <taxon>Trichinellida</taxon>
        <taxon>Trichuridae</taxon>
        <taxon>Trichuris</taxon>
    </lineage>
</organism>
<evidence type="ECO:0000256" key="3">
    <source>
        <dbReference type="ARBA" id="ARBA00010401"/>
    </source>
</evidence>
<dbReference type="GO" id="GO:0008757">
    <property type="term" value="F:S-adenosylmethionine-dependent methyltransferase activity"/>
    <property type="evidence" value="ECO:0007669"/>
    <property type="project" value="InterPro"/>
</dbReference>
<dbReference type="EC" id="2.7.7.23" evidence="4"/>
<evidence type="ECO:0000256" key="10">
    <source>
        <dbReference type="ARBA" id="ARBA00048493"/>
    </source>
</evidence>
<comment type="similarity">
    <text evidence="3">Belongs to the UDPGP type 1 family.</text>
</comment>
<keyword evidence="9 11" id="KW-0472">Membrane</keyword>
<evidence type="ECO:0000256" key="7">
    <source>
        <dbReference type="ARBA" id="ARBA00022695"/>
    </source>
</evidence>
<dbReference type="CDD" id="cd02440">
    <property type="entry name" value="AdoMet_MTases"/>
    <property type="match status" value="2"/>
</dbReference>
<keyword evidence="8 11" id="KW-1133">Transmembrane helix</keyword>
<comment type="pathway">
    <text evidence="2">Nucleotide-sugar biosynthesis; UDP-N-acetyl-alpha-D-glucosamine biosynthesis; UDP-N-acetyl-alpha-D-glucosamine from N-acetyl-alpha-D-glucosamine 1-phosphate: step 1/1.</text>
</comment>
<sequence length="1893" mass="213747">MALTEDFDSFHVESFTEKSYWEDFSRRNGDKYEWQVSANCFLFVYASLVLLMYTDSAAFATYVRRYAKVTDNILEVGCGISSFAEYLYGSGFKKITSIDYVKWIVRKQQSRNRRRPGLRFVCADVKKMDQFSNEEFNVVVDKGTLDTLMPTESEKNVAAVFAAFAEIDRVLATSGRYIVISLCQEFVVRAWLDFFGTGKYLLRAIRIDPKTCCNEQTFVLPVFCLVATKLRVPLRSPLLEVVNGSDVKKCEDRAHFADSLRSSQDYNRICFRLRYKDWDDEVSLTFSKYHEGDMKQFQVFVLENKNLAKYFRECCVFLVPGDRKDQWIFSTPEGRLRLCCLCLSRRLAVVIPEGENSTYELSWMKNVMDDVVPDFLPSHIRANDVEYLSTGDDDFTSTIRERKSSTLFGEYVIVDETMDRSTTKRCLRFSNRQGVTQSEADLKPGSDDVDLTKLSFAHHTAFMHSLVISRAATNRRILIIGVGGGCLPMYIRHTYPDVNIVAVEIDPTIIEVAKRWFSFVEDEKLRVVINDGVKYIREACRTGERFDCIMIDVAGDTMEDSLLAPLPQFVSAQCLEDCKTLVEPYGVVVMNFLCYNSESMRSKKREIKRIFTTAFAMKIPNELNEVVFMMPFKDTVNTPVDVANLCVQLESLGAIPWAIENVRLRLVAMKLNIDELLVIPAKRCWAELTNDEQQRLQRQLDSLDKCRCLQAVQDALSITNHEAIADDDTLKPVDQSRCLNLSSMGDQEKRRLFELGMDAIAKGHVAVILLSGGQGTRLGSADPKGFYNVGLPSGKSLFQLQAERLLRLQSMAAERSGQKVANITWCIMASQLTEHSVKAFFKTHDYFGLSPSQVVFFTQSLMPCFDNSGKVILDAPDHIAVAPDGNGGLYEALKKDGVLDVLSAKGIRYVHVYCVDNILVRVADPWFVGFCRHMEADCAVKSVERQNPLEPIGVICQRDGKPAVVEYSEISRQLAQKRDNSGRLLFRQGNIANHMFTLSFLQQVVKDNCQLPYHMARKKIPFLSNDGRLVTPDSTNGFKLEKFIFDVFPYSKNFAVLEVVRDEEFSPLKNADSAKVDCPTSCRQDLCNLHRRWIEAAAGRSFQGADNNTIICEVSPLLSYAGEKLMSHSVSEDRSPAPRPDRAIYGFVLLLGSTACMVIYLLWAFVPEQWLHGIGLTYWPDKYWALAIPSYAITSFFLYELFLLGYYLALQFCFYRLDQLTMAYRSEREGRFSVSHYLHNASIPRALADEVGFPEFTEEEIRQSLDSEVKKHKYWSNTTLNGLKILRFETSVTMRYRLESFVESRSKQPTCEPATDDLEPLDVRCNSIWEIPCSPTRMFSEETKVLNMPGSTRISKCATCNGQGANLCYHCRNSGTVLCTACNGTGMKSGVPHPAVITHPLVGAFPYTERGRSYHGSGVTTITASTSRGRKRFGLGTPAHLSSITGVPPPGLSIVDLCAVCQGAGVRPCTVCKGFGNKPCSVCNSTGRVRFVTKVTIRYSLMKDEYCHEMHLPDEELEKVTGELVLVECQAVVSPIRNFPIPAISDQSERLIRSHLDKQTAHSRILKQRQTLEAVPIADVLYELGGRTGRFWVLGRERIAFVPQYPKNCQLKQSLLACPFSIYGDELPSNKTCSAKEYACSLFGCYCLPIDSLSSQAGDENKKSWKIHNCRLKRPLLAGDSSPIVGFLETYDLERYLQSLMTLEHDEDVRNDTLPQFSCVLVNFFDPNCPFSKEFAPSYSRLARLFPELHLIAVDVSRTIGSFSSLFKLGFQYGLVGTPTLVLLKDAKLAARLEAWEPINLTAAINFVLKHTDLIMAVDADEELDDEVTSANTHAGRENFLLAGAVCVSILCIVYAICQSSAAQHLWRSLRRDWEEMQESHQQQQDNEPIPVR</sequence>
<evidence type="ECO:0000256" key="9">
    <source>
        <dbReference type="ARBA" id="ARBA00023136"/>
    </source>
</evidence>
<gene>
    <name evidence="13" type="ORF">M513_06592</name>
</gene>
<dbReference type="GO" id="GO:0006048">
    <property type="term" value="P:UDP-N-acetylglucosamine biosynthetic process"/>
    <property type="evidence" value="ECO:0007669"/>
    <property type="project" value="TreeGrafter"/>
</dbReference>
<keyword evidence="14" id="KW-1185">Reference proteome</keyword>
<dbReference type="InterPro" id="IPR039741">
    <property type="entry name" value="UDP-sugar_pyrophosphorylase"/>
</dbReference>
<evidence type="ECO:0000256" key="1">
    <source>
        <dbReference type="ARBA" id="ARBA00004141"/>
    </source>
</evidence>
<dbReference type="Pfam" id="PF01704">
    <property type="entry name" value="UDPGP"/>
    <property type="match status" value="1"/>
</dbReference>
<feature type="transmembrane region" description="Helical" evidence="11">
    <location>
        <begin position="36"/>
        <end position="54"/>
    </location>
</feature>
<dbReference type="Gene3D" id="3.40.50.150">
    <property type="entry name" value="Vaccinia Virus protein VP39"/>
    <property type="match status" value="2"/>
</dbReference>
<feature type="transmembrane region" description="Helical" evidence="11">
    <location>
        <begin position="1143"/>
        <end position="1163"/>
    </location>
</feature>
<evidence type="ECO:0000256" key="11">
    <source>
        <dbReference type="SAM" id="Phobius"/>
    </source>
</evidence>
<accession>A0A085M5R2</accession>
<evidence type="ECO:0000256" key="6">
    <source>
        <dbReference type="ARBA" id="ARBA00022692"/>
    </source>
</evidence>
<proteinExistence type="inferred from homology"/>
<keyword evidence="5" id="KW-0808">Transferase</keyword>
<keyword evidence="6 11" id="KW-0812">Transmembrane</keyword>
<dbReference type="InterPro" id="IPR002618">
    <property type="entry name" value="UDPGP_fam"/>
</dbReference>
<evidence type="ECO:0000313" key="13">
    <source>
        <dbReference type="EMBL" id="KFD52558.1"/>
    </source>
</evidence>
<comment type="subcellular location">
    <subcellularLocation>
        <location evidence="1">Membrane</location>
        <topology evidence="1">Multi-pass membrane protein</topology>
    </subcellularLocation>
</comment>
<feature type="domain" description="Thioredoxin" evidence="12">
    <location>
        <begin position="1676"/>
        <end position="1810"/>
    </location>
</feature>
<dbReference type="InterPro" id="IPR036249">
    <property type="entry name" value="Thioredoxin-like_sf"/>
</dbReference>
<evidence type="ECO:0000256" key="8">
    <source>
        <dbReference type="ARBA" id="ARBA00022989"/>
    </source>
</evidence>
<dbReference type="PROSITE" id="PS51352">
    <property type="entry name" value="THIOREDOXIN_2"/>
    <property type="match status" value="1"/>
</dbReference>
<evidence type="ECO:0000256" key="5">
    <source>
        <dbReference type="ARBA" id="ARBA00022679"/>
    </source>
</evidence>
<name>A0A085M5R2_9BILA</name>
<dbReference type="InterPro" id="IPR013766">
    <property type="entry name" value="Thioredoxin_domain"/>
</dbReference>
<dbReference type="InterPro" id="IPR013717">
    <property type="entry name" value="PIG-P"/>
</dbReference>
<dbReference type="CDD" id="cd04193">
    <property type="entry name" value="UDPGlcNAc_PPase"/>
    <property type="match status" value="1"/>
</dbReference>
<evidence type="ECO:0000256" key="4">
    <source>
        <dbReference type="ARBA" id="ARBA00012457"/>
    </source>
</evidence>
<protein>
    <recommendedName>
        <fullName evidence="4">UDP-N-acetylglucosamine diphosphorylase</fullName>
        <ecNumber evidence="4">2.7.7.23</ecNumber>
    </recommendedName>
</protein>
<dbReference type="SUPFAM" id="SSF53335">
    <property type="entry name" value="S-adenosyl-L-methionine-dependent methyltransferases"/>
    <property type="match status" value="2"/>
</dbReference>